<evidence type="ECO:0000313" key="5">
    <source>
        <dbReference type="EMBL" id="SET83388.1"/>
    </source>
</evidence>
<dbReference type="Pfam" id="PF00392">
    <property type="entry name" value="GntR"/>
    <property type="match status" value="1"/>
</dbReference>
<sequence length="238" mass="26817">MEKLKKGSSVPLYKQLFEVIEQQISDGELKEGQQLMTEAELSAEYGVSRITVRKALELLVEDGILVKRQGVGAFVAERKMHRRVEGIMGFTQNCAAEGKKAGAVLLAAELAEPTVKDIENLQIKSNEKVIRIVRLRLSDDVPVILEEVRFSQKYAFLMGQDLTTSIYQMLADQGISLGHSTMEIEICYASEEESRLLEVKEREALLVTKSMVYSQQGEPVHYCKNTINLSRYKMTVII</sequence>
<dbReference type="InterPro" id="IPR050679">
    <property type="entry name" value="Bact_HTH_transcr_reg"/>
</dbReference>
<evidence type="ECO:0000259" key="4">
    <source>
        <dbReference type="PROSITE" id="PS50949"/>
    </source>
</evidence>
<keyword evidence="2" id="KW-0238">DNA-binding</keyword>
<reference evidence="6" key="1">
    <citation type="submission" date="2016-10" db="EMBL/GenBank/DDBJ databases">
        <authorList>
            <person name="Varghese N."/>
            <person name="Submissions S."/>
        </authorList>
    </citation>
    <scope>NUCLEOTIDE SEQUENCE [LARGE SCALE GENOMIC DNA]</scope>
    <source>
        <strain evidence="6">NLAE-zl-G277</strain>
    </source>
</reference>
<dbReference type="GO" id="GO:0045892">
    <property type="term" value="P:negative regulation of DNA-templated transcription"/>
    <property type="evidence" value="ECO:0007669"/>
    <property type="project" value="TreeGrafter"/>
</dbReference>
<organism evidence="5 6">
    <name type="scientific">Enterocloster lavalensis</name>
    <dbReference type="NCBI Taxonomy" id="460384"/>
    <lineage>
        <taxon>Bacteria</taxon>
        <taxon>Bacillati</taxon>
        <taxon>Bacillota</taxon>
        <taxon>Clostridia</taxon>
        <taxon>Lachnospirales</taxon>
        <taxon>Lachnospiraceae</taxon>
        <taxon>Enterocloster</taxon>
    </lineage>
</organism>
<keyword evidence="6" id="KW-1185">Reference proteome</keyword>
<evidence type="ECO:0000256" key="3">
    <source>
        <dbReference type="ARBA" id="ARBA00023163"/>
    </source>
</evidence>
<dbReference type="SUPFAM" id="SSF64288">
    <property type="entry name" value="Chorismate lyase-like"/>
    <property type="match status" value="1"/>
</dbReference>
<keyword evidence="3" id="KW-0804">Transcription</keyword>
<dbReference type="InterPro" id="IPR036390">
    <property type="entry name" value="WH_DNA-bd_sf"/>
</dbReference>
<dbReference type="InterPro" id="IPR011663">
    <property type="entry name" value="UTRA"/>
</dbReference>
<dbReference type="AlphaFoldDB" id="A0A1I0HJX4"/>
<dbReference type="SMART" id="SM00866">
    <property type="entry name" value="UTRA"/>
    <property type="match status" value="1"/>
</dbReference>
<protein>
    <submittedName>
        <fullName evidence="5">GntR family transcriptional regulator</fullName>
    </submittedName>
</protein>
<dbReference type="InterPro" id="IPR000524">
    <property type="entry name" value="Tscrpt_reg_HTH_GntR"/>
</dbReference>
<dbReference type="PRINTS" id="PR00035">
    <property type="entry name" value="HTHGNTR"/>
</dbReference>
<dbReference type="FunFam" id="1.10.10.10:FF:000079">
    <property type="entry name" value="GntR family transcriptional regulator"/>
    <property type="match status" value="1"/>
</dbReference>
<evidence type="ECO:0000313" key="6">
    <source>
        <dbReference type="Proteomes" id="UP000198508"/>
    </source>
</evidence>
<dbReference type="RefSeq" id="WP_092365424.1">
    <property type="nucleotide sequence ID" value="NZ_CABJCG010000003.1"/>
</dbReference>
<dbReference type="InterPro" id="IPR028978">
    <property type="entry name" value="Chorismate_lyase_/UTRA_dom_sf"/>
</dbReference>
<gene>
    <name evidence="5" type="ORF">SAMN05216313_11638</name>
</gene>
<dbReference type="EMBL" id="FOIM01000016">
    <property type="protein sequence ID" value="SET83388.1"/>
    <property type="molecule type" value="Genomic_DNA"/>
</dbReference>
<dbReference type="PROSITE" id="PS50949">
    <property type="entry name" value="HTH_GNTR"/>
    <property type="match status" value="1"/>
</dbReference>
<dbReference type="STRING" id="460384.SAMN05216313_11638"/>
<proteinExistence type="predicted"/>
<dbReference type="Proteomes" id="UP000198508">
    <property type="component" value="Unassembled WGS sequence"/>
</dbReference>
<keyword evidence="1" id="KW-0805">Transcription regulation</keyword>
<dbReference type="GO" id="GO:0003700">
    <property type="term" value="F:DNA-binding transcription factor activity"/>
    <property type="evidence" value="ECO:0007669"/>
    <property type="project" value="InterPro"/>
</dbReference>
<evidence type="ECO:0000256" key="1">
    <source>
        <dbReference type="ARBA" id="ARBA00023015"/>
    </source>
</evidence>
<accession>A0A1I0HJX4</accession>
<name>A0A1I0HJX4_9FIRM</name>
<evidence type="ECO:0000256" key="2">
    <source>
        <dbReference type="ARBA" id="ARBA00023125"/>
    </source>
</evidence>
<dbReference type="GO" id="GO:0003677">
    <property type="term" value="F:DNA binding"/>
    <property type="evidence" value="ECO:0007669"/>
    <property type="project" value="UniProtKB-KW"/>
</dbReference>
<dbReference type="PANTHER" id="PTHR44846">
    <property type="entry name" value="MANNOSYL-D-GLYCERATE TRANSPORT/METABOLISM SYSTEM REPRESSOR MNGR-RELATED"/>
    <property type="match status" value="1"/>
</dbReference>
<feature type="domain" description="HTH gntR-type" evidence="4">
    <location>
        <begin position="10"/>
        <end position="78"/>
    </location>
</feature>
<dbReference type="SMART" id="SM00345">
    <property type="entry name" value="HTH_GNTR"/>
    <property type="match status" value="1"/>
</dbReference>
<dbReference type="InterPro" id="IPR036388">
    <property type="entry name" value="WH-like_DNA-bd_sf"/>
</dbReference>
<dbReference type="PANTHER" id="PTHR44846:SF1">
    <property type="entry name" value="MANNOSYL-D-GLYCERATE TRANSPORT_METABOLISM SYSTEM REPRESSOR MNGR-RELATED"/>
    <property type="match status" value="1"/>
</dbReference>
<dbReference type="Gene3D" id="3.40.1410.10">
    <property type="entry name" value="Chorismate lyase-like"/>
    <property type="match status" value="1"/>
</dbReference>
<dbReference type="CDD" id="cd07377">
    <property type="entry name" value="WHTH_GntR"/>
    <property type="match status" value="1"/>
</dbReference>
<dbReference type="Gene3D" id="1.10.10.10">
    <property type="entry name" value="Winged helix-like DNA-binding domain superfamily/Winged helix DNA-binding domain"/>
    <property type="match status" value="1"/>
</dbReference>
<dbReference type="SUPFAM" id="SSF46785">
    <property type="entry name" value="Winged helix' DNA-binding domain"/>
    <property type="match status" value="1"/>
</dbReference>
<dbReference type="Pfam" id="PF07702">
    <property type="entry name" value="UTRA"/>
    <property type="match status" value="1"/>
</dbReference>